<dbReference type="EMBL" id="JACHJN010000005">
    <property type="protein sequence ID" value="MBB5956982.1"/>
    <property type="molecule type" value="Genomic_DNA"/>
</dbReference>
<sequence>MADRVTLCECFARDGLQHEPDFVPTATKVSTVEAFVAAGFRRIEATSYSHPDRVPAFRDASEVLAGVPRRAGVAYKATCPNPRAVHRALADLDAGRGADELSLLVSATESHTERNLRTTRDRQWHNVAEMVRLADGRFTLVGVLSVALGCPFEGPVDQGRVAEDFGRFADLGVSLVTVGDTTGLGTPITAGRLFARLAAEYPHVPAVAHFHNTRGTALANCVAALDAGCRYFDSAFGGVGGHPAGITYGGGLTGNTCTEDLVNLFEAMGVSTGLDLDLVLAASARCEEALGRPLHSTVARAGFGLPGRAVPAGTGQ</sequence>
<proteinExistence type="inferred from homology"/>
<dbReference type="Proteomes" id="UP000547510">
    <property type="component" value="Unassembled WGS sequence"/>
</dbReference>
<comment type="caution">
    <text evidence="5">The sequence shown here is derived from an EMBL/GenBank/DDBJ whole genome shotgun (WGS) entry which is preliminary data.</text>
</comment>
<gene>
    <name evidence="5" type="ORF">FHS29_003575</name>
</gene>
<dbReference type="InterPro" id="IPR000891">
    <property type="entry name" value="PYR_CT"/>
</dbReference>
<dbReference type="GO" id="GO:0006552">
    <property type="term" value="P:L-leucine catabolic process"/>
    <property type="evidence" value="ECO:0007669"/>
    <property type="project" value="TreeGrafter"/>
</dbReference>
<dbReference type="SUPFAM" id="SSF51569">
    <property type="entry name" value="Aldolase"/>
    <property type="match status" value="1"/>
</dbReference>
<reference evidence="5 6" key="1">
    <citation type="submission" date="2020-08" db="EMBL/GenBank/DDBJ databases">
        <title>Genomic Encyclopedia of Type Strains, Phase III (KMG-III): the genomes of soil and plant-associated and newly described type strains.</title>
        <authorList>
            <person name="Whitman W."/>
        </authorList>
    </citation>
    <scope>NUCLEOTIDE SEQUENCE [LARGE SCALE GENOMIC DNA]</scope>
    <source>
        <strain evidence="5 6">CECT 8640</strain>
    </source>
</reference>
<dbReference type="GO" id="GO:0004419">
    <property type="term" value="F:hydroxymethylglutaryl-CoA lyase activity"/>
    <property type="evidence" value="ECO:0007669"/>
    <property type="project" value="UniProtKB-EC"/>
</dbReference>
<dbReference type="Pfam" id="PF00682">
    <property type="entry name" value="HMGL-like"/>
    <property type="match status" value="1"/>
</dbReference>
<dbReference type="PANTHER" id="PTHR42738:SF7">
    <property type="entry name" value="HYDROXYMETHYLGLUTARYL-COA LYASE"/>
    <property type="match status" value="1"/>
</dbReference>
<evidence type="ECO:0000256" key="2">
    <source>
        <dbReference type="ARBA" id="ARBA00022723"/>
    </source>
</evidence>
<dbReference type="EC" id="4.1.3.4" evidence="5"/>
<dbReference type="GO" id="GO:0046951">
    <property type="term" value="P:ketone body biosynthetic process"/>
    <property type="evidence" value="ECO:0007669"/>
    <property type="project" value="TreeGrafter"/>
</dbReference>
<dbReference type="GO" id="GO:0046872">
    <property type="term" value="F:metal ion binding"/>
    <property type="evidence" value="ECO:0007669"/>
    <property type="project" value="UniProtKB-KW"/>
</dbReference>
<keyword evidence="6" id="KW-1185">Reference proteome</keyword>
<dbReference type="AlphaFoldDB" id="A0A841CEK2"/>
<feature type="domain" description="Pyruvate carboxyltransferase" evidence="4">
    <location>
        <begin position="5"/>
        <end position="280"/>
    </location>
</feature>
<dbReference type="CDD" id="cd07938">
    <property type="entry name" value="DRE_TIM_HMGL"/>
    <property type="match status" value="1"/>
</dbReference>
<dbReference type="InterPro" id="IPR043594">
    <property type="entry name" value="HMGL"/>
</dbReference>
<evidence type="ECO:0000259" key="4">
    <source>
        <dbReference type="PROSITE" id="PS50991"/>
    </source>
</evidence>
<keyword evidence="3 5" id="KW-0456">Lyase</keyword>
<accession>A0A841CEK2</accession>
<dbReference type="PANTHER" id="PTHR42738">
    <property type="entry name" value="HYDROXYMETHYLGLUTARYL-COA LYASE"/>
    <property type="match status" value="1"/>
</dbReference>
<dbReference type="PROSITE" id="PS50991">
    <property type="entry name" value="PYR_CT"/>
    <property type="match status" value="1"/>
</dbReference>
<organism evidence="5 6">
    <name type="scientific">Saccharothrix tamanrassetensis</name>
    <dbReference type="NCBI Taxonomy" id="1051531"/>
    <lineage>
        <taxon>Bacteria</taxon>
        <taxon>Bacillati</taxon>
        <taxon>Actinomycetota</taxon>
        <taxon>Actinomycetes</taxon>
        <taxon>Pseudonocardiales</taxon>
        <taxon>Pseudonocardiaceae</taxon>
        <taxon>Saccharothrix</taxon>
    </lineage>
</organism>
<evidence type="ECO:0000256" key="1">
    <source>
        <dbReference type="ARBA" id="ARBA00009405"/>
    </source>
</evidence>
<keyword evidence="2" id="KW-0479">Metal-binding</keyword>
<dbReference type="Gene3D" id="3.20.20.70">
    <property type="entry name" value="Aldolase class I"/>
    <property type="match status" value="1"/>
</dbReference>
<dbReference type="RefSeq" id="WP_184691749.1">
    <property type="nucleotide sequence ID" value="NZ_JACHJN010000005.1"/>
</dbReference>
<name>A0A841CEK2_9PSEU</name>
<comment type="similarity">
    <text evidence="1">Belongs to the HMG-CoA lyase family.</text>
</comment>
<dbReference type="InterPro" id="IPR013785">
    <property type="entry name" value="Aldolase_TIM"/>
</dbReference>
<protein>
    <submittedName>
        <fullName evidence="5">Hydroxymethylglutaryl-CoA lyase</fullName>
        <ecNumber evidence="5">4.1.3.4</ecNumber>
    </submittedName>
</protein>
<evidence type="ECO:0000256" key="3">
    <source>
        <dbReference type="ARBA" id="ARBA00023239"/>
    </source>
</evidence>
<evidence type="ECO:0000313" key="6">
    <source>
        <dbReference type="Proteomes" id="UP000547510"/>
    </source>
</evidence>
<evidence type="ECO:0000313" key="5">
    <source>
        <dbReference type="EMBL" id="MBB5956982.1"/>
    </source>
</evidence>